<evidence type="ECO:0000313" key="3">
    <source>
        <dbReference type="EMBL" id="KAF7272599.1"/>
    </source>
</evidence>
<feature type="domain" description="K Homology" evidence="2">
    <location>
        <begin position="75"/>
        <end position="144"/>
    </location>
</feature>
<dbReference type="Gene3D" id="3.30.1370.10">
    <property type="entry name" value="K Homology domain, type 1"/>
    <property type="match status" value="1"/>
</dbReference>
<dbReference type="SMART" id="SM00322">
    <property type="entry name" value="KH"/>
    <property type="match status" value="1"/>
</dbReference>
<dbReference type="EMBL" id="JAACXV010013737">
    <property type="protein sequence ID" value="KAF7272599.1"/>
    <property type="molecule type" value="Genomic_DNA"/>
</dbReference>
<dbReference type="Proteomes" id="UP000625711">
    <property type="component" value="Unassembled WGS sequence"/>
</dbReference>
<evidence type="ECO:0000256" key="1">
    <source>
        <dbReference type="PROSITE-ProRule" id="PRU00117"/>
    </source>
</evidence>
<gene>
    <name evidence="3" type="ORF">GWI33_014636</name>
</gene>
<dbReference type="PROSITE" id="PS50084">
    <property type="entry name" value="KH_TYPE_1"/>
    <property type="match status" value="1"/>
</dbReference>
<sequence>MKSRTPRSAILEESDSSGSVRIDRAGKKSVVSRVLYTSCTSKKCTCTFQVHYRYGTDDVSLREIRSDDQIRMNITKICTIISIETRFVGRIIGRGGTTIREIKNHSGASVFITKETQDNKTFAQIMGPVEAIKKAYHFINKLASDPRIAKPITIISPYKAKKELQSTFRKIV</sequence>
<dbReference type="Pfam" id="PF00013">
    <property type="entry name" value="KH_1"/>
    <property type="match status" value="1"/>
</dbReference>
<keyword evidence="4" id="KW-1185">Reference proteome</keyword>
<keyword evidence="1" id="KW-0694">RNA-binding</keyword>
<dbReference type="GO" id="GO:0003723">
    <property type="term" value="F:RNA binding"/>
    <property type="evidence" value="ECO:0007669"/>
    <property type="project" value="UniProtKB-UniRule"/>
</dbReference>
<dbReference type="AlphaFoldDB" id="A0A834I448"/>
<protein>
    <recommendedName>
        <fullName evidence="2">K Homology domain-containing protein</fullName>
    </recommendedName>
</protein>
<comment type="caution">
    <text evidence="3">The sequence shown here is derived from an EMBL/GenBank/DDBJ whole genome shotgun (WGS) entry which is preliminary data.</text>
</comment>
<dbReference type="InterPro" id="IPR004087">
    <property type="entry name" value="KH_dom"/>
</dbReference>
<evidence type="ECO:0000313" key="4">
    <source>
        <dbReference type="Proteomes" id="UP000625711"/>
    </source>
</evidence>
<dbReference type="SUPFAM" id="SSF54791">
    <property type="entry name" value="Eukaryotic type KH-domain (KH-domain type I)"/>
    <property type="match status" value="1"/>
</dbReference>
<name>A0A834I448_RHYFE</name>
<dbReference type="GO" id="GO:0010468">
    <property type="term" value="P:regulation of gene expression"/>
    <property type="evidence" value="ECO:0007669"/>
    <property type="project" value="UniProtKB-ARBA"/>
</dbReference>
<proteinExistence type="predicted"/>
<dbReference type="InterPro" id="IPR036612">
    <property type="entry name" value="KH_dom_type_1_sf"/>
</dbReference>
<dbReference type="CDD" id="cd00105">
    <property type="entry name" value="KH-I"/>
    <property type="match status" value="1"/>
</dbReference>
<evidence type="ECO:0000259" key="2">
    <source>
        <dbReference type="SMART" id="SM00322"/>
    </source>
</evidence>
<reference evidence="3" key="1">
    <citation type="submission" date="2020-08" db="EMBL/GenBank/DDBJ databases">
        <title>Genome sequencing and assembly of the red palm weevil Rhynchophorus ferrugineus.</title>
        <authorList>
            <person name="Dias G.B."/>
            <person name="Bergman C.M."/>
            <person name="Manee M."/>
        </authorList>
    </citation>
    <scope>NUCLEOTIDE SEQUENCE</scope>
    <source>
        <strain evidence="3">AA-2017</strain>
        <tissue evidence="3">Whole larva</tissue>
    </source>
</reference>
<dbReference type="InterPro" id="IPR004088">
    <property type="entry name" value="KH_dom_type_1"/>
</dbReference>
<accession>A0A834I448</accession>
<organism evidence="3 4">
    <name type="scientific">Rhynchophorus ferrugineus</name>
    <name type="common">Red palm weevil</name>
    <name type="synonym">Curculio ferrugineus</name>
    <dbReference type="NCBI Taxonomy" id="354439"/>
    <lineage>
        <taxon>Eukaryota</taxon>
        <taxon>Metazoa</taxon>
        <taxon>Ecdysozoa</taxon>
        <taxon>Arthropoda</taxon>
        <taxon>Hexapoda</taxon>
        <taxon>Insecta</taxon>
        <taxon>Pterygota</taxon>
        <taxon>Neoptera</taxon>
        <taxon>Endopterygota</taxon>
        <taxon>Coleoptera</taxon>
        <taxon>Polyphaga</taxon>
        <taxon>Cucujiformia</taxon>
        <taxon>Curculionidae</taxon>
        <taxon>Dryophthorinae</taxon>
        <taxon>Rhynchophorus</taxon>
    </lineage>
</organism>